<protein>
    <submittedName>
        <fullName evidence="2">Uncharacterized protein</fullName>
    </submittedName>
</protein>
<feature type="compositionally biased region" description="Basic and acidic residues" evidence="1">
    <location>
        <begin position="320"/>
        <end position="331"/>
    </location>
</feature>
<sequence length="430" mass="48308">MVKDVPRLKRLFLLGCEHLRAIIWNWWSGFKGLLCIDTRPPRMLGCTRPFIAQLEGFELQVHATITDARLARSLSREIVKYYPFVRKVYFNINITSSPACSSEAVKLEVTSKERIESSDEQHHGVPAGLYGDVLSKVGDSPIPMQDFPQPPTQQSDRRIEIGDGSQNVQSEVETYDDKNLSGLLARRTESLHVHDALARTIMPAMLLRNLRWCRAERCPNLEAVFPSGAVENNALKTFWASDLLKARCIWSKFDSDAEYLLRQWRPYSLERLQHLHLRSSPSLQYIRASGAVCLLPQLGDPAHHPLRRPQARIRAREMGAPEQRRVPEAGHHPPARPAGAAADMRGRRDAGAEARDHQDQGMLEPAPAAGLEGPRARHVEAGRGGGVEKEVWDALEWDGVDAGHHPSLYATPVHARCYKKRGLLRGTVLR</sequence>
<name>A0A8T0R604_PANVG</name>
<dbReference type="AlphaFoldDB" id="A0A8T0R604"/>
<keyword evidence="3" id="KW-1185">Reference proteome</keyword>
<proteinExistence type="predicted"/>
<reference evidence="2" key="1">
    <citation type="submission" date="2020-05" db="EMBL/GenBank/DDBJ databases">
        <title>WGS assembly of Panicum virgatum.</title>
        <authorList>
            <person name="Lovell J.T."/>
            <person name="Jenkins J."/>
            <person name="Shu S."/>
            <person name="Juenger T.E."/>
            <person name="Schmutz J."/>
        </authorList>
    </citation>
    <scope>NUCLEOTIDE SEQUENCE</scope>
    <source>
        <strain evidence="2">AP13</strain>
    </source>
</reference>
<evidence type="ECO:0000313" key="3">
    <source>
        <dbReference type="Proteomes" id="UP000823388"/>
    </source>
</evidence>
<comment type="caution">
    <text evidence="2">The sequence shown here is derived from an EMBL/GenBank/DDBJ whole genome shotgun (WGS) entry which is preliminary data.</text>
</comment>
<dbReference type="EMBL" id="CM029047">
    <property type="protein sequence ID" value="KAG2581112.1"/>
    <property type="molecule type" value="Genomic_DNA"/>
</dbReference>
<accession>A0A8T0R604</accession>
<organism evidence="2 3">
    <name type="scientific">Panicum virgatum</name>
    <name type="common">Blackwell switchgrass</name>
    <dbReference type="NCBI Taxonomy" id="38727"/>
    <lineage>
        <taxon>Eukaryota</taxon>
        <taxon>Viridiplantae</taxon>
        <taxon>Streptophyta</taxon>
        <taxon>Embryophyta</taxon>
        <taxon>Tracheophyta</taxon>
        <taxon>Spermatophyta</taxon>
        <taxon>Magnoliopsida</taxon>
        <taxon>Liliopsida</taxon>
        <taxon>Poales</taxon>
        <taxon>Poaceae</taxon>
        <taxon>PACMAD clade</taxon>
        <taxon>Panicoideae</taxon>
        <taxon>Panicodae</taxon>
        <taxon>Paniceae</taxon>
        <taxon>Panicinae</taxon>
        <taxon>Panicum</taxon>
        <taxon>Panicum sect. Hiantes</taxon>
    </lineage>
</organism>
<dbReference type="Proteomes" id="UP000823388">
    <property type="component" value="Chromosome 6K"/>
</dbReference>
<evidence type="ECO:0000313" key="2">
    <source>
        <dbReference type="EMBL" id="KAG2581112.1"/>
    </source>
</evidence>
<feature type="region of interest" description="Disordered" evidence="1">
    <location>
        <begin position="320"/>
        <end position="375"/>
    </location>
</feature>
<feature type="compositionally biased region" description="Basic and acidic residues" evidence="1">
    <location>
        <begin position="344"/>
        <end position="359"/>
    </location>
</feature>
<evidence type="ECO:0000256" key="1">
    <source>
        <dbReference type="SAM" id="MobiDB-lite"/>
    </source>
</evidence>
<gene>
    <name evidence="2" type="ORF">PVAP13_6KG014800</name>
</gene>